<organism evidence="1 2">
    <name type="scientific">Trametes sanguinea</name>
    <dbReference type="NCBI Taxonomy" id="158606"/>
    <lineage>
        <taxon>Eukaryota</taxon>
        <taxon>Fungi</taxon>
        <taxon>Dikarya</taxon>
        <taxon>Basidiomycota</taxon>
        <taxon>Agaricomycotina</taxon>
        <taxon>Agaricomycetes</taxon>
        <taxon>Polyporales</taxon>
        <taxon>Polyporaceae</taxon>
        <taxon>Trametes</taxon>
    </lineage>
</organism>
<keyword evidence="2" id="KW-1185">Reference proteome</keyword>
<accession>A0ACC1P446</accession>
<gene>
    <name evidence="1" type="ORF">NUW54_g9950</name>
</gene>
<reference evidence="1" key="1">
    <citation type="submission" date="2022-08" db="EMBL/GenBank/DDBJ databases">
        <title>Genome Sequence of Pycnoporus sanguineus.</title>
        <authorList>
            <person name="Buettner E."/>
        </authorList>
    </citation>
    <scope>NUCLEOTIDE SEQUENCE</scope>
    <source>
        <strain evidence="1">CG-C14</strain>
    </source>
</reference>
<comment type="caution">
    <text evidence="1">The sequence shown here is derived from an EMBL/GenBank/DDBJ whole genome shotgun (WGS) entry which is preliminary data.</text>
</comment>
<name>A0ACC1P446_9APHY</name>
<evidence type="ECO:0000313" key="1">
    <source>
        <dbReference type="EMBL" id="KAJ2985989.1"/>
    </source>
</evidence>
<evidence type="ECO:0000313" key="2">
    <source>
        <dbReference type="Proteomes" id="UP001144978"/>
    </source>
</evidence>
<dbReference type="Proteomes" id="UP001144978">
    <property type="component" value="Unassembled WGS sequence"/>
</dbReference>
<dbReference type="EMBL" id="JANSHE010003464">
    <property type="protein sequence ID" value="KAJ2985989.1"/>
    <property type="molecule type" value="Genomic_DNA"/>
</dbReference>
<sequence length="70" mass="7805">MRLSTAFVSLAALLSGSFVRAQLTPNNLAQVVLNDDLDGIDVHYEEPCANVGYMFDWYNIQYQSPACHLP</sequence>
<protein>
    <submittedName>
        <fullName evidence="1">Uncharacterized protein</fullName>
    </submittedName>
</protein>
<proteinExistence type="predicted"/>